<sequence length="1238" mass="136589">MLPLESESAGTPLVTTRPETIQVMQKPNTALEVAFDILKLLSGITENVPYLGIITGCVKRLIEIYKVVSDDETRASELLNNIFNVSHVLAKGLHDLHGQDRIAVSGLKNVLEKYQICLSETYHILEKWTSKSQIQPFAYADFLSIADGEDPETWTSSSRVQLVTHADFLGIADGIERRLNAFLDAFDASRLTDLSTSEDASTTNVSIQGGIGGPGGPGPVGGTGGIGEGPRITVFRPQISNMTVHGDVTNSPSNPRKRLEKWLSPAKVAISQHDAAQKRHPNTGLWLFKRMEFMGWIYAQNSLLWLQGISGSGKTVLSSSIIDTLRVRAEPLAFFYFDTNNSEQREVTQLLRSLVWQLSARGPSPDTILDTLWSSYSDGQLLPTNTVLISDALILILKKFTEPVYIVLDALDECSERDRLLTTITTILDANLPNVHILLTSRPEVPRTSTNLAERAVLLSLQDFTHQDIELYLTQQLSDFDYGWSVKRQGEIKKSLLYRGSGMFRLVSLQLDELRNCNGSDHEINEALVTMPSSLDVIYERIIKNIKKPAMVDAVLRAMNWLIFSEDPLTVEEIVDALAFDFDQEPLRFSKARRMQPKPLLQACAGFVTVSQEGWNNGHIKLAHASVKEYFLSQKAPRDAFSDHQRISEQTAHHLLARTCISYLCSIDHLLEKDTYRQQYPLARYAISYWSFHLKLCDEIRLAHYEGSSVRSSRAQSSVVPKTGNLNRKTLRLVDRVLELFQADSTPYLNLSRLDDPDPKENRRWMWQWERRWEPEPILLPLYRSVFVGVGPLVRGLLERGGDVNAVGGYYGNALQAASGRGEIEIARLLLEHGAEVNAQGGKYGDALQAALLRVHNEMERYFRIGSAEREAKQGDFEMVRLLLEHGADVNAQRGEHGNALYAACWKGHIEIVHLLLQHGAEVNVKGKEDDNALYAATSKGHIETVRLLLEHGAEVNAQGGKYGNALQAASSEGDVDIMHLLLKHGAVMNAQGGEYGNALQAASLGGDVGIVRLLLEHGAEVNAQGGKYGNALQAASLGGDVKLVRLLLEHGAEINAQGGKYSSALQAASSEWHGKIVQLLLEHGAEVNTQGGKYGNALQAASLGGDVNILRLLLEHGTEVNAQGGEYGNALQAASSTWHIKTVQLLLEHSAEVNTQGGEYGNALQAAASEGHIKTVQLLLKHGAEVNAQGGKYNNALQAASSEGHIKTVQLLLENGAMAIRERKERKVQTDKMRRRR</sequence>
<keyword evidence="1" id="KW-0677">Repeat</keyword>
<accession>A0A8H6WUD1</accession>
<dbReference type="InterPro" id="IPR007111">
    <property type="entry name" value="NACHT_NTPase"/>
</dbReference>
<evidence type="ECO:0000259" key="4">
    <source>
        <dbReference type="PROSITE" id="PS50837"/>
    </source>
</evidence>
<feature type="repeat" description="ANK" evidence="3">
    <location>
        <begin position="929"/>
        <end position="961"/>
    </location>
</feature>
<dbReference type="OrthoDB" id="194358at2759"/>
<dbReference type="Gene3D" id="1.25.40.20">
    <property type="entry name" value="Ankyrin repeat-containing domain"/>
    <property type="match status" value="4"/>
</dbReference>
<dbReference type="InterPro" id="IPR054471">
    <property type="entry name" value="GPIID_WHD"/>
</dbReference>
<protein>
    <submittedName>
        <fullName evidence="5">Pfs, NACHT and ankyrin domain protein</fullName>
    </submittedName>
</protein>
<evidence type="ECO:0000313" key="5">
    <source>
        <dbReference type="EMBL" id="KAF7328224.1"/>
    </source>
</evidence>
<evidence type="ECO:0000256" key="3">
    <source>
        <dbReference type="PROSITE-ProRule" id="PRU00023"/>
    </source>
</evidence>
<evidence type="ECO:0000256" key="1">
    <source>
        <dbReference type="ARBA" id="ARBA00022737"/>
    </source>
</evidence>
<gene>
    <name evidence="5" type="ORF">MVEN_02562200</name>
</gene>
<dbReference type="Gene3D" id="3.40.50.300">
    <property type="entry name" value="P-loop containing nucleotide triphosphate hydrolases"/>
    <property type="match status" value="1"/>
</dbReference>
<feature type="repeat" description="ANK" evidence="3">
    <location>
        <begin position="1061"/>
        <end position="1093"/>
    </location>
</feature>
<feature type="repeat" description="ANK" evidence="3">
    <location>
        <begin position="1160"/>
        <end position="1192"/>
    </location>
</feature>
<keyword evidence="2 3" id="KW-0040">ANK repeat</keyword>
<dbReference type="AlphaFoldDB" id="A0A8H6WUD1"/>
<proteinExistence type="predicted"/>
<dbReference type="Pfam" id="PF00023">
    <property type="entry name" value="Ank"/>
    <property type="match status" value="1"/>
</dbReference>
<dbReference type="PROSITE" id="PS50297">
    <property type="entry name" value="ANK_REP_REGION"/>
    <property type="match status" value="6"/>
</dbReference>
<dbReference type="Proteomes" id="UP000620124">
    <property type="component" value="Unassembled WGS sequence"/>
</dbReference>
<evidence type="ECO:0000313" key="6">
    <source>
        <dbReference type="Proteomes" id="UP000620124"/>
    </source>
</evidence>
<dbReference type="InterPro" id="IPR002110">
    <property type="entry name" value="Ankyrin_rpt"/>
</dbReference>
<dbReference type="InterPro" id="IPR036770">
    <property type="entry name" value="Ankyrin_rpt-contain_sf"/>
</dbReference>
<evidence type="ECO:0000256" key="2">
    <source>
        <dbReference type="ARBA" id="ARBA00023043"/>
    </source>
</evidence>
<dbReference type="SUPFAM" id="SSF52540">
    <property type="entry name" value="P-loop containing nucleoside triphosphate hydrolases"/>
    <property type="match status" value="1"/>
</dbReference>
<keyword evidence="6" id="KW-1185">Reference proteome</keyword>
<dbReference type="PANTHER" id="PTHR24171">
    <property type="entry name" value="ANKYRIN REPEAT DOMAIN-CONTAINING PROTEIN 39-RELATED"/>
    <property type="match status" value="1"/>
</dbReference>
<dbReference type="InterPro" id="IPR027417">
    <property type="entry name" value="P-loop_NTPase"/>
</dbReference>
<dbReference type="EMBL" id="JACAZI010000037">
    <property type="protein sequence ID" value="KAF7328224.1"/>
    <property type="molecule type" value="Genomic_DNA"/>
</dbReference>
<feature type="repeat" description="ANK" evidence="3">
    <location>
        <begin position="872"/>
        <end position="895"/>
    </location>
</feature>
<dbReference type="InterPro" id="IPR056884">
    <property type="entry name" value="NPHP3-like_N"/>
</dbReference>
<feature type="repeat" description="ANK" evidence="3">
    <location>
        <begin position="1094"/>
        <end position="1126"/>
    </location>
</feature>
<comment type="caution">
    <text evidence="5">The sequence shown here is derived from an EMBL/GenBank/DDBJ whole genome shotgun (WGS) entry which is preliminary data.</text>
</comment>
<feature type="repeat" description="ANK" evidence="3">
    <location>
        <begin position="995"/>
        <end position="1027"/>
    </location>
</feature>
<dbReference type="Pfam" id="PF24883">
    <property type="entry name" value="NPHP3_N"/>
    <property type="match status" value="1"/>
</dbReference>
<name>A0A8H6WUD1_9AGAR</name>
<feature type="repeat" description="ANK" evidence="3">
    <location>
        <begin position="810"/>
        <end position="842"/>
    </location>
</feature>
<organism evidence="5 6">
    <name type="scientific">Mycena venus</name>
    <dbReference type="NCBI Taxonomy" id="2733690"/>
    <lineage>
        <taxon>Eukaryota</taxon>
        <taxon>Fungi</taxon>
        <taxon>Dikarya</taxon>
        <taxon>Basidiomycota</taxon>
        <taxon>Agaricomycotina</taxon>
        <taxon>Agaricomycetes</taxon>
        <taxon>Agaricomycetidae</taxon>
        <taxon>Agaricales</taxon>
        <taxon>Marasmiineae</taxon>
        <taxon>Mycenaceae</taxon>
        <taxon>Mycena</taxon>
    </lineage>
</organism>
<dbReference type="PROSITE" id="PS50088">
    <property type="entry name" value="ANK_REPEAT"/>
    <property type="match status" value="10"/>
</dbReference>
<feature type="domain" description="NACHT" evidence="4">
    <location>
        <begin position="302"/>
        <end position="443"/>
    </location>
</feature>
<dbReference type="Pfam" id="PF22939">
    <property type="entry name" value="WHD_GPIID"/>
    <property type="match status" value="1"/>
</dbReference>
<feature type="repeat" description="ANK" evidence="3">
    <location>
        <begin position="896"/>
        <end position="928"/>
    </location>
</feature>
<feature type="repeat" description="ANK" evidence="3">
    <location>
        <begin position="962"/>
        <end position="994"/>
    </location>
</feature>
<feature type="repeat" description="ANK" evidence="3">
    <location>
        <begin position="1028"/>
        <end position="1060"/>
    </location>
</feature>
<dbReference type="PROSITE" id="PS50837">
    <property type="entry name" value="NACHT"/>
    <property type="match status" value="1"/>
</dbReference>
<dbReference type="SMART" id="SM00248">
    <property type="entry name" value="ANK"/>
    <property type="match status" value="13"/>
</dbReference>
<dbReference type="SUPFAM" id="SSF48403">
    <property type="entry name" value="Ankyrin repeat"/>
    <property type="match status" value="2"/>
</dbReference>
<dbReference type="Pfam" id="PF12796">
    <property type="entry name" value="Ank_2"/>
    <property type="match status" value="3"/>
</dbReference>
<reference evidence="5" key="1">
    <citation type="submission" date="2020-05" db="EMBL/GenBank/DDBJ databases">
        <title>Mycena genomes resolve the evolution of fungal bioluminescence.</title>
        <authorList>
            <person name="Tsai I.J."/>
        </authorList>
    </citation>
    <scope>NUCLEOTIDE SEQUENCE</scope>
    <source>
        <strain evidence="5">CCC161011</strain>
    </source>
</reference>